<reference evidence="2" key="1">
    <citation type="submission" date="2020-04" db="EMBL/GenBank/DDBJ databases">
        <title>Genome Assembly and Annotation of Botryosphaeria dothidea sdau 11-99, a Latent Pathogen of Apple Fruit Ring Rot in China.</title>
        <authorList>
            <person name="Yu C."/>
            <person name="Diao Y."/>
            <person name="Lu Q."/>
            <person name="Zhao J."/>
            <person name="Cui S."/>
            <person name="Peng C."/>
            <person name="He B."/>
            <person name="Liu H."/>
        </authorList>
    </citation>
    <scope>NUCLEOTIDE SEQUENCE [LARGE SCALE GENOMIC DNA]</scope>
    <source>
        <strain evidence="2">Sdau11-99</strain>
    </source>
</reference>
<keyword evidence="1" id="KW-0812">Transmembrane</keyword>
<proteinExistence type="predicted"/>
<evidence type="ECO:0000256" key="1">
    <source>
        <dbReference type="SAM" id="Phobius"/>
    </source>
</evidence>
<sequence length="106" mass="11480">MFDRIITHISDFISGVRNAPLWLKVLGLFFFLGPPWVICGVYLATYASEIAAGSTSGAVALLFAVLLFCYTAFIISFVLWPPSRAVDLERGEASAPVNMDARHGAA</sequence>
<evidence type="ECO:0000313" key="3">
    <source>
        <dbReference type="Proteomes" id="UP000572817"/>
    </source>
</evidence>
<keyword evidence="3" id="KW-1185">Reference proteome</keyword>
<comment type="caution">
    <text evidence="2">The sequence shown here is derived from an EMBL/GenBank/DDBJ whole genome shotgun (WGS) entry which is preliminary data.</text>
</comment>
<organism evidence="2 3">
    <name type="scientific">Botryosphaeria dothidea</name>
    <dbReference type="NCBI Taxonomy" id="55169"/>
    <lineage>
        <taxon>Eukaryota</taxon>
        <taxon>Fungi</taxon>
        <taxon>Dikarya</taxon>
        <taxon>Ascomycota</taxon>
        <taxon>Pezizomycotina</taxon>
        <taxon>Dothideomycetes</taxon>
        <taxon>Dothideomycetes incertae sedis</taxon>
        <taxon>Botryosphaeriales</taxon>
        <taxon>Botryosphaeriaceae</taxon>
        <taxon>Botryosphaeria</taxon>
    </lineage>
</organism>
<evidence type="ECO:0000313" key="2">
    <source>
        <dbReference type="EMBL" id="KAF4308656.1"/>
    </source>
</evidence>
<name>A0A8H4IWU1_9PEZI</name>
<keyword evidence="1" id="KW-0472">Membrane</keyword>
<gene>
    <name evidence="2" type="ORF">GTA08_BOTSDO04374</name>
</gene>
<dbReference type="EMBL" id="WWBZ02000022">
    <property type="protein sequence ID" value="KAF4308656.1"/>
    <property type="molecule type" value="Genomic_DNA"/>
</dbReference>
<keyword evidence="1" id="KW-1133">Transmembrane helix</keyword>
<dbReference type="AlphaFoldDB" id="A0A8H4IWU1"/>
<dbReference type="OrthoDB" id="10442017at2759"/>
<protein>
    <submittedName>
        <fullName evidence="2">Uncharacterized protein</fullName>
    </submittedName>
</protein>
<feature type="transmembrane region" description="Helical" evidence="1">
    <location>
        <begin position="21"/>
        <end position="45"/>
    </location>
</feature>
<accession>A0A8H4IWU1</accession>
<feature type="transmembrane region" description="Helical" evidence="1">
    <location>
        <begin position="57"/>
        <end position="80"/>
    </location>
</feature>
<dbReference type="Proteomes" id="UP000572817">
    <property type="component" value="Unassembled WGS sequence"/>
</dbReference>